<name>A0AAN7PCH1_9COLE</name>
<dbReference type="InterPro" id="IPR009003">
    <property type="entry name" value="Peptidase_S1_PA"/>
</dbReference>
<keyword evidence="2" id="KW-0645">Protease</keyword>
<organism evidence="8 9">
    <name type="scientific">Aquatica leii</name>
    <dbReference type="NCBI Taxonomy" id="1421715"/>
    <lineage>
        <taxon>Eukaryota</taxon>
        <taxon>Metazoa</taxon>
        <taxon>Ecdysozoa</taxon>
        <taxon>Arthropoda</taxon>
        <taxon>Hexapoda</taxon>
        <taxon>Insecta</taxon>
        <taxon>Pterygota</taxon>
        <taxon>Neoptera</taxon>
        <taxon>Endopterygota</taxon>
        <taxon>Coleoptera</taxon>
        <taxon>Polyphaga</taxon>
        <taxon>Elateriformia</taxon>
        <taxon>Elateroidea</taxon>
        <taxon>Lampyridae</taxon>
        <taxon>Luciolinae</taxon>
        <taxon>Aquatica</taxon>
    </lineage>
</organism>
<accession>A0AAN7PCH1</accession>
<keyword evidence="9" id="KW-1185">Reference proteome</keyword>
<sequence>MSFSTIVGIFILIAALCGNTITAVDLARDGQFPYQVSLRTSSNVHFCGGSIVNVRWVLTSAQCLTLTTNFVVVVGTNSLESPGIPYSVELFINHPLFNRDTKVYDVGVVKTSTFILYSKTIQPVVLSFIPPTTGVPAVVTGWGVTTISSSATSNSLQYLNTNLVSYTDCRNQITDSTLTIQSTQICTIKPQAGDCVADIGGPLVASFMQYGIASDYACGISRYLLGFNKF</sequence>
<dbReference type="Gene3D" id="2.40.10.10">
    <property type="entry name" value="Trypsin-like serine proteases"/>
    <property type="match status" value="2"/>
</dbReference>
<keyword evidence="5" id="KW-1015">Disulfide bond</keyword>
<dbReference type="CDD" id="cd00190">
    <property type="entry name" value="Tryp_SPc"/>
    <property type="match status" value="1"/>
</dbReference>
<dbReference type="AlphaFoldDB" id="A0AAN7PCH1"/>
<dbReference type="SUPFAM" id="SSF50494">
    <property type="entry name" value="Trypsin-like serine proteases"/>
    <property type="match status" value="1"/>
</dbReference>
<keyword evidence="6" id="KW-0732">Signal</keyword>
<dbReference type="InterPro" id="IPR001254">
    <property type="entry name" value="Trypsin_dom"/>
</dbReference>
<evidence type="ECO:0000256" key="5">
    <source>
        <dbReference type="ARBA" id="ARBA00023157"/>
    </source>
</evidence>
<dbReference type="GO" id="GO:0004252">
    <property type="term" value="F:serine-type endopeptidase activity"/>
    <property type="evidence" value="ECO:0007669"/>
    <property type="project" value="InterPro"/>
</dbReference>
<evidence type="ECO:0000313" key="8">
    <source>
        <dbReference type="EMBL" id="KAK4878901.1"/>
    </source>
</evidence>
<evidence type="ECO:0000256" key="2">
    <source>
        <dbReference type="ARBA" id="ARBA00022670"/>
    </source>
</evidence>
<protein>
    <recommendedName>
        <fullName evidence="7">Peptidase S1 domain-containing protein</fullName>
    </recommendedName>
</protein>
<dbReference type="EMBL" id="JARPUR010000004">
    <property type="protein sequence ID" value="KAK4878901.1"/>
    <property type="molecule type" value="Genomic_DNA"/>
</dbReference>
<evidence type="ECO:0000259" key="7">
    <source>
        <dbReference type="PROSITE" id="PS50240"/>
    </source>
</evidence>
<evidence type="ECO:0000256" key="3">
    <source>
        <dbReference type="ARBA" id="ARBA00022801"/>
    </source>
</evidence>
<feature type="signal peptide" evidence="6">
    <location>
        <begin position="1"/>
        <end position="23"/>
    </location>
</feature>
<feature type="chain" id="PRO_5042991524" description="Peptidase S1 domain-containing protein" evidence="6">
    <location>
        <begin position="24"/>
        <end position="230"/>
    </location>
</feature>
<proteinExistence type="inferred from homology"/>
<dbReference type="Proteomes" id="UP001353858">
    <property type="component" value="Unassembled WGS sequence"/>
</dbReference>
<dbReference type="SMART" id="SM00020">
    <property type="entry name" value="Tryp_SPc"/>
    <property type="match status" value="1"/>
</dbReference>
<comment type="similarity">
    <text evidence="1">Belongs to the peptidase S1 family.</text>
</comment>
<dbReference type="InterPro" id="IPR001314">
    <property type="entry name" value="Peptidase_S1A"/>
</dbReference>
<dbReference type="InterPro" id="IPR043504">
    <property type="entry name" value="Peptidase_S1_PA_chymotrypsin"/>
</dbReference>
<dbReference type="FunFam" id="2.40.10.10:FF:000068">
    <property type="entry name" value="transmembrane protease serine 2"/>
    <property type="match status" value="1"/>
</dbReference>
<dbReference type="GO" id="GO:0006508">
    <property type="term" value="P:proteolysis"/>
    <property type="evidence" value="ECO:0007669"/>
    <property type="project" value="UniProtKB-KW"/>
</dbReference>
<feature type="domain" description="Peptidase S1" evidence="7">
    <location>
        <begin position="16"/>
        <end position="230"/>
    </location>
</feature>
<dbReference type="PROSITE" id="PS50240">
    <property type="entry name" value="TRYPSIN_DOM"/>
    <property type="match status" value="1"/>
</dbReference>
<keyword evidence="4" id="KW-0720">Serine protease</keyword>
<dbReference type="Pfam" id="PF00089">
    <property type="entry name" value="Trypsin"/>
    <property type="match status" value="1"/>
</dbReference>
<evidence type="ECO:0000256" key="4">
    <source>
        <dbReference type="ARBA" id="ARBA00022825"/>
    </source>
</evidence>
<dbReference type="PRINTS" id="PR00722">
    <property type="entry name" value="CHYMOTRYPSIN"/>
</dbReference>
<evidence type="ECO:0000256" key="1">
    <source>
        <dbReference type="ARBA" id="ARBA00007664"/>
    </source>
</evidence>
<gene>
    <name evidence="8" type="ORF">RN001_011407</name>
</gene>
<comment type="caution">
    <text evidence="8">The sequence shown here is derived from an EMBL/GenBank/DDBJ whole genome shotgun (WGS) entry which is preliminary data.</text>
</comment>
<dbReference type="PANTHER" id="PTHR24276">
    <property type="entry name" value="POLYSERASE-RELATED"/>
    <property type="match status" value="1"/>
</dbReference>
<dbReference type="InterPro" id="IPR050430">
    <property type="entry name" value="Peptidase_S1"/>
</dbReference>
<keyword evidence="3" id="KW-0378">Hydrolase</keyword>
<reference evidence="9" key="1">
    <citation type="submission" date="2023-01" db="EMBL/GenBank/DDBJ databases">
        <title>Key to firefly adult light organ development and bioluminescence: homeobox transcription factors regulate luciferase expression and transportation to peroxisome.</title>
        <authorList>
            <person name="Fu X."/>
        </authorList>
    </citation>
    <scope>NUCLEOTIDE SEQUENCE [LARGE SCALE GENOMIC DNA]</scope>
</reference>
<dbReference type="PANTHER" id="PTHR24276:SF91">
    <property type="entry name" value="AT26814P-RELATED"/>
    <property type="match status" value="1"/>
</dbReference>
<evidence type="ECO:0000256" key="6">
    <source>
        <dbReference type="SAM" id="SignalP"/>
    </source>
</evidence>
<evidence type="ECO:0000313" key="9">
    <source>
        <dbReference type="Proteomes" id="UP001353858"/>
    </source>
</evidence>